<dbReference type="Proteomes" id="UP000676310">
    <property type="component" value="Unassembled WGS sequence"/>
</dbReference>
<reference evidence="2" key="1">
    <citation type="submission" date="2021-05" db="EMBL/GenBank/DDBJ databases">
        <authorList>
            <person name="Stam R."/>
        </authorList>
    </citation>
    <scope>NUCLEOTIDE SEQUENCE</scope>
    <source>
        <strain evidence="2">CS162</strain>
    </source>
</reference>
<evidence type="ECO:0000256" key="1">
    <source>
        <dbReference type="SAM" id="SignalP"/>
    </source>
</evidence>
<keyword evidence="1" id="KW-0732">Signal</keyword>
<protein>
    <submittedName>
        <fullName evidence="2">Uncharacterized protein</fullName>
    </submittedName>
</protein>
<accession>A0A8J2I6E8</accession>
<proteinExistence type="predicted"/>
<feature type="chain" id="PRO_5035195784" evidence="1">
    <location>
        <begin position="21"/>
        <end position="377"/>
    </location>
</feature>
<keyword evidence="3" id="KW-1185">Reference proteome</keyword>
<evidence type="ECO:0000313" key="2">
    <source>
        <dbReference type="EMBL" id="CAG5178732.1"/>
    </source>
</evidence>
<comment type="caution">
    <text evidence="2">The sequence shown here is derived from an EMBL/GenBank/DDBJ whole genome shotgun (WGS) entry which is preliminary data.</text>
</comment>
<organism evidence="2 3">
    <name type="scientific">Alternaria atra</name>
    <dbReference type="NCBI Taxonomy" id="119953"/>
    <lineage>
        <taxon>Eukaryota</taxon>
        <taxon>Fungi</taxon>
        <taxon>Dikarya</taxon>
        <taxon>Ascomycota</taxon>
        <taxon>Pezizomycotina</taxon>
        <taxon>Dothideomycetes</taxon>
        <taxon>Pleosporomycetidae</taxon>
        <taxon>Pleosporales</taxon>
        <taxon>Pleosporineae</taxon>
        <taxon>Pleosporaceae</taxon>
        <taxon>Alternaria</taxon>
        <taxon>Alternaria sect. Ulocladioides</taxon>
    </lineage>
</organism>
<dbReference type="GeneID" id="67021003"/>
<dbReference type="AlphaFoldDB" id="A0A8J2I6E8"/>
<feature type="signal peptide" evidence="1">
    <location>
        <begin position="1"/>
        <end position="20"/>
    </location>
</feature>
<sequence length="377" mass="43879">MFIFAFLNMLYAYLIQLSKPYRDILTVRFTELTQQYSGPDITRNVLILHLIDYPEEIANELQDYDLPQRFKEEVYACAWEYTRCVIPQYTNWGRYVAFMRVIIIGIIAECKGDLMEVTVTDKFLGQDLTAILADLFQGTPGHADMAREFRCFLLITADKASKRRDGLLFRRYVAALAKSPRQWFRMRDNDALLRFTIGDALACNDLDDVWYTEEQFETLDELGATLYESVAFFKHRSEGETNSTFAYVPPNIRIKAFHQCRELLWALDVAWASKLEHLVIINFLRFFGGPIHMNGMMIGLPETSTVVKQARQNIKLWNRVDVENGNVQDVKRYNHLIARRPVNTVNIARLMLWGAYVESFPDRVADVFQEIKNVMTD</sequence>
<evidence type="ECO:0000313" key="3">
    <source>
        <dbReference type="Proteomes" id="UP000676310"/>
    </source>
</evidence>
<dbReference type="RefSeq" id="XP_043172416.1">
    <property type="nucleotide sequence ID" value="XM_043316481.1"/>
</dbReference>
<dbReference type="OrthoDB" id="2821964at2759"/>
<name>A0A8J2I6E8_9PLEO</name>
<gene>
    <name evidence="2" type="ORF">ALTATR162_LOCUS8848</name>
</gene>
<dbReference type="EMBL" id="CAJRGZ010000023">
    <property type="protein sequence ID" value="CAG5178732.1"/>
    <property type="molecule type" value="Genomic_DNA"/>
</dbReference>